<keyword evidence="5" id="KW-0342">GTP-binding</keyword>
<dbReference type="GO" id="GO:0020037">
    <property type="term" value="F:heme binding"/>
    <property type="evidence" value="ECO:0007669"/>
    <property type="project" value="InterPro"/>
</dbReference>
<accession>A0A8T0G1S8</accession>
<keyword evidence="6 8" id="KW-0456">Lyase</keyword>
<evidence type="ECO:0000256" key="5">
    <source>
        <dbReference type="ARBA" id="ARBA00023134"/>
    </source>
</evidence>
<dbReference type="GO" id="GO:0070026">
    <property type="term" value="F:nitric oxide binding"/>
    <property type="evidence" value="ECO:0007669"/>
    <property type="project" value="TreeGrafter"/>
</dbReference>
<evidence type="ECO:0000256" key="7">
    <source>
        <dbReference type="ARBA" id="ARBA00023293"/>
    </source>
</evidence>
<keyword evidence="4" id="KW-0547">Nucleotide-binding</keyword>
<dbReference type="Pfam" id="PF07701">
    <property type="entry name" value="HNOBA"/>
    <property type="match status" value="1"/>
</dbReference>
<dbReference type="AlphaFoldDB" id="A0A8T0G1S8"/>
<dbReference type="EC" id="4.6.1.2" evidence="2"/>
<reference evidence="11" key="2">
    <citation type="submission" date="2020-06" db="EMBL/GenBank/DDBJ databases">
        <authorList>
            <person name="Sheffer M."/>
        </authorList>
    </citation>
    <scope>NUCLEOTIDE SEQUENCE</scope>
</reference>
<evidence type="ECO:0000256" key="9">
    <source>
        <dbReference type="SAM" id="Coils"/>
    </source>
</evidence>
<evidence type="ECO:0000313" key="12">
    <source>
        <dbReference type="Proteomes" id="UP000807504"/>
    </source>
</evidence>
<keyword evidence="9" id="KW-0175">Coiled coil</keyword>
<dbReference type="InterPro" id="IPR001054">
    <property type="entry name" value="A/G_cyclase"/>
</dbReference>
<evidence type="ECO:0000313" key="11">
    <source>
        <dbReference type="EMBL" id="KAF8796398.1"/>
    </source>
</evidence>
<dbReference type="InterPro" id="IPR038158">
    <property type="entry name" value="H-NOX_domain_sf"/>
</dbReference>
<gene>
    <name evidence="11" type="ORF">HNY73_000777</name>
</gene>
<dbReference type="PANTHER" id="PTHR45655">
    <property type="entry name" value="GUANYLATE CYCLASE SOLUBLE SUBUNIT BETA-2"/>
    <property type="match status" value="1"/>
</dbReference>
<sequence length="851" mass="97805">MYGLILENLSQYIISVYGEDKWIEIRRLAKVDHATFSTHHVYPDSLIPRLTSKACKVLGVSEREFLDQMGVYFVSFVGHYGYDRVLGVLGRHMRDFLNGLDNLHEYLKFSYPRMKAPSFFCENETPSGLTLHYRSTRRGFLWYTIGQIREVGRHFYQTDVVIEVLKEETIFDTLHVMMQLSFDNRAFQLDRKQNVQRIDKNMMPVQAFLFLEIFPFCIVFDEYLVIRTIGNSLQAVMPNIVGKKLTLVFELTKPLIECTWRAIHSHTNNIFELCSVDPLKPKEERLLETGSTKSYDSEFNDDDTKLEDKLLHLKGQMMYMEEWRSMVYLGTPVMRDLDAMVHTGLYINDLSMHDFSRDMVLAGQQQSAELKLALDQELQKSKQLEESMRKLDIEMRRTDELLYQMIPKQVADRLRKGEAAVETCQYFESVTILFSDVVTFTEICSRITPMQVVSMLNSMYSIFDQLTEKHDVYKVETIGDAYMVVSGAPENEERHPEKICQMALDMVVVIGDLKDPSTGDSLKIRVGVHTGPVVAGVVGLKMPRYCLFGDTVNTASRMESTSEALKIHISEKTRDRLDLTEWDISDRGTITVKGKGEMKTYWLHGRLKPPVVFHRRETPKLIEPNKPDFGKEPLNVEFLLDSHDTRSLYSPVTFEDVSRYSPVMSPTSSISNDLLPLADFEKDTLRLPEPSVSPQISSHREVFTPSIRSEEDLSMAMKTNPDLSTVGIQTSPPSHCPAVLMSTYHNPRNCLREQPLVSSQHEPNGYFCFRRERHSCRHCHVTENPSPCSCSLVPCHLQRRTNLRDSIISRPAKKNSVKVIHVAPRVRDTSESSRDNEHARPLIKSNSCVFL</sequence>
<dbReference type="GO" id="GO:0005525">
    <property type="term" value="F:GTP binding"/>
    <property type="evidence" value="ECO:0007669"/>
    <property type="project" value="UniProtKB-KW"/>
</dbReference>
<dbReference type="SMART" id="SM00044">
    <property type="entry name" value="CYCc"/>
    <property type="match status" value="1"/>
</dbReference>
<evidence type="ECO:0000256" key="3">
    <source>
        <dbReference type="ARBA" id="ARBA00022490"/>
    </source>
</evidence>
<dbReference type="InterPro" id="IPR018297">
    <property type="entry name" value="A/G_cyclase_CS"/>
</dbReference>
<dbReference type="FunFam" id="3.30.70.1230:FF:000015">
    <property type="entry name" value="Guanylate cyclase"/>
    <property type="match status" value="1"/>
</dbReference>
<evidence type="ECO:0000256" key="6">
    <source>
        <dbReference type="ARBA" id="ARBA00023239"/>
    </source>
</evidence>
<keyword evidence="12" id="KW-1185">Reference proteome</keyword>
<dbReference type="Gene3D" id="3.90.1520.10">
    <property type="entry name" value="H-NOX domain"/>
    <property type="match status" value="1"/>
</dbReference>
<dbReference type="GO" id="GO:0004383">
    <property type="term" value="F:guanylate cyclase activity"/>
    <property type="evidence" value="ECO:0007669"/>
    <property type="project" value="UniProtKB-EC"/>
</dbReference>
<dbReference type="GO" id="GO:0070482">
    <property type="term" value="P:response to oxygen levels"/>
    <property type="evidence" value="ECO:0007669"/>
    <property type="project" value="TreeGrafter"/>
</dbReference>
<dbReference type="PROSITE" id="PS00452">
    <property type="entry name" value="GUANYLATE_CYCLASE_1"/>
    <property type="match status" value="1"/>
</dbReference>
<dbReference type="GO" id="GO:0008074">
    <property type="term" value="C:guanylate cyclase complex, soluble"/>
    <property type="evidence" value="ECO:0007669"/>
    <property type="project" value="TreeGrafter"/>
</dbReference>
<dbReference type="Gene3D" id="3.30.70.1230">
    <property type="entry name" value="Nucleotide cyclase"/>
    <property type="match status" value="1"/>
</dbReference>
<dbReference type="PROSITE" id="PS50125">
    <property type="entry name" value="GUANYLATE_CYCLASE_2"/>
    <property type="match status" value="1"/>
</dbReference>
<evidence type="ECO:0000256" key="4">
    <source>
        <dbReference type="ARBA" id="ARBA00022741"/>
    </source>
</evidence>
<dbReference type="InterPro" id="IPR029787">
    <property type="entry name" value="Nucleotide_cyclase"/>
</dbReference>
<feature type="domain" description="Guanylate cyclase" evidence="10">
    <location>
        <begin position="431"/>
        <end position="559"/>
    </location>
</feature>
<name>A0A8T0G1S8_ARGBR</name>
<dbReference type="InterPro" id="IPR011644">
    <property type="entry name" value="Heme_NO-bd"/>
</dbReference>
<dbReference type="InterPro" id="IPR011645">
    <property type="entry name" value="HNOB_dom_associated"/>
</dbReference>
<dbReference type="SUPFAM" id="SSF111126">
    <property type="entry name" value="Ligand-binding domain in the NO signalling and Golgi transport"/>
    <property type="match status" value="1"/>
</dbReference>
<dbReference type="EMBL" id="JABXBU010000001">
    <property type="protein sequence ID" value="KAF8796398.1"/>
    <property type="molecule type" value="Genomic_DNA"/>
</dbReference>
<dbReference type="GO" id="GO:0019826">
    <property type="term" value="F:oxygen sensor activity"/>
    <property type="evidence" value="ECO:0007669"/>
    <property type="project" value="TreeGrafter"/>
</dbReference>
<evidence type="ECO:0000256" key="2">
    <source>
        <dbReference type="ARBA" id="ARBA00012202"/>
    </source>
</evidence>
<dbReference type="Pfam" id="PF07700">
    <property type="entry name" value="HNOB"/>
    <property type="match status" value="1"/>
</dbReference>
<protein>
    <recommendedName>
        <fullName evidence="2">guanylate cyclase</fullName>
        <ecNumber evidence="2">4.6.1.2</ecNumber>
    </recommendedName>
</protein>
<evidence type="ECO:0000259" key="10">
    <source>
        <dbReference type="PROSITE" id="PS50125"/>
    </source>
</evidence>
<dbReference type="Gene3D" id="6.10.250.780">
    <property type="match status" value="1"/>
</dbReference>
<keyword evidence="7" id="KW-0141">cGMP biosynthesis</keyword>
<feature type="coiled-coil region" evidence="9">
    <location>
        <begin position="367"/>
        <end position="401"/>
    </location>
</feature>
<dbReference type="OrthoDB" id="6127067at2759"/>
<dbReference type="PANTHER" id="PTHR45655:SF10">
    <property type="entry name" value="SOLUBLE GUANYLATE CYCLASE 88E"/>
    <property type="match status" value="1"/>
</dbReference>
<dbReference type="InterPro" id="IPR042463">
    <property type="entry name" value="HNOB_dom_associated_sf"/>
</dbReference>
<dbReference type="InterPro" id="IPR024096">
    <property type="entry name" value="NO_sig/Golgi_transp_ligand-bd"/>
</dbReference>
<dbReference type="Gene3D" id="3.30.450.260">
    <property type="entry name" value="Haem NO binding associated domain"/>
    <property type="match status" value="1"/>
</dbReference>
<comment type="subcellular location">
    <subcellularLocation>
        <location evidence="1">Cytoplasm</location>
    </subcellularLocation>
</comment>
<organism evidence="11 12">
    <name type="scientific">Argiope bruennichi</name>
    <name type="common">Wasp spider</name>
    <name type="synonym">Aranea bruennichi</name>
    <dbReference type="NCBI Taxonomy" id="94029"/>
    <lineage>
        <taxon>Eukaryota</taxon>
        <taxon>Metazoa</taxon>
        <taxon>Ecdysozoa</taxon>
        <taxon>Arthropoda</taxon>
        <taxon>Chelicerata</taxon>
        <taxon>Arachnida</taxon>
        <taxon>Araneae</taxon>
        <taxon>Araneomorphae</taxon>
        <taxon>Entelegynae</taxon>
        <taxon>Araneoidea</taxon>
        <taxon>Araneidae</taxon>
        <taxon>Argiope</taxon>
    </lineage>
</organism>
<evidence type="ECO:0000256" key="1">
    <source>
        <dbReference type="ARBA" id="ARBA00004496"/>
    </source>
</evidence>
<dbReference type="GO" id="GO:0038060">
    <property type="term" value="P:nitric oxide-cGMP-mediated signaling"/>
    <property type="evidence" value="ECO:0007669"/>
    <property type="project" value="TreeGrafter"/>
</dbReference>
<dbReference type="SUPFAM" id="SSF55073">
    <property type="entry name" value="Nucleotide cyclase"/>
    <property type="match status" value="1"/>
</dbReference>
<comment type="similarity">
    <text evidence="8">Belongs to the adenylyl cyclase class-4/guanylyl cyclase family.</text>
</comment>
<comment type="caution">
    <text evidence="11">The sequence shown here is derived from an EMBL/GenBank/DDBJ whole genome shotgun (WGS) entry which is preliminary data.</text>
</comment>
<dbReference type="CDD" id="cd07302">
    <property type="entry name" value="CHD"/>
    <property type="match status" value="1"/>
</dbReference>
<dbReference type="Pfam" id="PF00211">
    <property type="entry name" value="Guanylate_cyc"/>
    <property type="match status" value="1"/>
</dbReference>
<proteinExistence type="inferred from homology"/>
<evidence type="ECO:0000256" key="8">
    <source>
        <dbReference type="RuleBase" id="RU000405"/>
    </source>
</evidence>
<keyword evidence="3" id="KW-0963">Cytoplasm</keyword>
<reference evidence="11" key="1">
    <citation type="journal article" date="2020" name="bioRxiv">
        <title>Chromosome-level reference genome of the European wasp spider Argiope bruennichi: a resource for studies on range expansion and evolutionary adaptation.</title>
        <authorList>
            <person name="Sheffer M.M."/>
            <person name="Hoppe A."/>
            <person name="Krehenwinkel H."/>
            <person name="Uhl G."/>
            <person name="Kuss A.W."/>
            <person name="Jensen L."/>
            <person name="Jensen C."/>
            <person name="Gillespie R.G."/>
            <person name="Hoff K.J."/>
            <person name="Prost S."/>
        </authorList>
    </citation>
    <scope>NUCLEOTIDE SEQUENCE</scope>
</reference>
<dbReference type="Proteomes" id="UP000807504">
    <property type="component" value="Unassembled WGS sequence"/>
</dbReference>
<dbReference type="OMA" id="ACCERFD"/>